<dbReference type="AlphaFoldDB" id="X1BNT4"/>
<comment type="caution">
    <text evidence="1">The sequence shown here is derived from an EMBL/GenBank/DDBJ whole genome shotgun (WGS) entry which is preliminary data.</text>
</comment>
<feature type="non-terminal residue" evidence="1">
    <location>
        <position position="1"/>
    </location>
</feature>
<gene>
    <name evidence="1" type="ORF">S01H4_49094</name>
</gene>
<evidence type="ECO:0000313" key="1">
    <source>
        <dbReference type="EMBL" id="GAG96655.1"/>
    </source>
</evidence>
<sequence>IINLDEPKGQIDTFILGNNLTINWTVSDTNLESCYFTYNNINTSVTCSANNFSFIPVSNVQNLTFYANDSFGNENSNFTSWEYQVLENNIIYNNITLETASETFILNITTAGLQVPSIPYLLNQIMNMDYPLLAVL</sequence>
<protein>
    <recommendedName>
        <fullName evidence="2">Fibronectin type-III domain-containing protein</fullName>
    </recommendedName>
</protein>
<accession>X1BNT4</accession>
<dbReference type="EMBL" id="BART01027733">
    <property type="protein sequence ID" value="GAG96655.1"/>
    <property type="molecule type" value="Genomic_DNA"/>
</dbReference>
<name>X1BNT4_9ZZZZ</name>
<organism evidence="1">
    <name type="scientific">marine sediment metagenome</name>
    <dbReference type="NCBI Taxonomy" id="412755"/>
    <lineage>
        <taxon>unclassified sequences</taxon>
        <taxon>metagenomes</taxon>
        <taxon>ecological metagenomes</taxon>
    </lineage>
</organism>
<evidence type="ECO:0008006" key="2">
    <source>
        <dbReference type="Google" id="ProtNLM"/>
    </source>
</evidence>
<proteinExistence type="predicted"/>
<reference evidence="1" key="1">
    <citation type="journal article" date="2014" name="Front. Microbiol.">
        <title>High frequency of phylogenetically diverse reductive dehalogenase-homologous genes in deep subseafloor sedimentary metagenomes.</title>
        <authorList>
            <person name="Kawai M."/>
            <person name="Futagami T."/>
            <person name="Toyoda A."/>
            <person name="Takaki Y."/>
            <person name="Nishi S."/>
            <person name="Hori S."/>
            <person name="Arai W."/>
            <person name="Tsubouchi T."/>
            <person name="Morono Y."/>
            <person name="Uchiyama I."/>
            <person name="Ito T."/>
            <person name="Fujiyama A."/>
            <person name="Inagaki F."/>
            <person name="Takami H."/>
        </authorList>
    </citation>
    <scope>NUCLEOTIDE SEQUENCE</scope>
    <source>
        <strain evidence="1">Expedition CK06-06</strain>
    </source>
</reference>